<evidence type="ECO:0000256" key="3">
    <source>
        <dbReference type="SAM" id="SignalP"/>
    </source>
</evidence>
<dbReference type="Proteomes" id="UP000292082">
    <property type="component" value="Unassembled WGS sequence"/>
</dbReference>
<dbReference type="EMBL" id="ML145088">
    <property type="protein sequence ID" value="TBU63734.1"/>
    <property type="molecule type" value="Genomic_DNA"/>
</dbReference>
<protein>
    <recommendedName>
        <fullName evidence="6">Mid2 domain-containing protein</fullName>
    </recommendedName>
</protein>
<sequence length="353" mass="35592">MFARKSKVALTLFCLVVALGLATTSEANSLVHSPRDHADLNRMIKKRAPQIDIFPTGPIIGAEGTPTASASTDTASATSATSASTTSTGAASVTTGSSTSGTASATGATDSASVTGSSTSASSSSTTSSSSSSSATSSSSSSSSSSTSSSSSSTTDSQTSTSAPSTPTADAATDTLPSSTRTATRIVTATTSDQPTGSAGASVSSGINSNNGSHITRTTLTVIIVIAASIGFIALAWTLFRKWKLRPSSNFDDRMQPIDWQPTGPEESGLPTVRRVNSTASHGSFQSSGHGHGGLDPLPEHDFTAGPTALAPVGGYADLQRGPSPQPMAQLQRGPSATRADYSAYDYNNGVRY</sequence>
<reference evidence="4 5" key="1">
    <citation type="submission" date="2019-01" db="EMBL/GenBank/DDBJ databases">
        <title>Draft genome sequences of three monokaryotic isolates of the white-rot basidiomycete fungus Dichomitus squalens.</title>
        <authorList>
            <consortium name="DOE Joint Genome Institute"/>
            <person name="Lopez S.C."/>
            <person name="Andreopoulos B."/>
            <person name="Pangilinan J."/>
            <person name="Lipzen A."/>
            <person name="Riley R."/>
            <person name="Ahrendt S."/>
            <person name="Ng V."/>
            <person name="Barry K."/>
            <person name="Daum C."/>
            <person name="Grigoriev I.V."/>
            <person name="Hilden K.S."/>
            <person name="Makela M.R."/>
            <person name="de Vries R.P."/>
        </authorList>
    </citation>
    <scope>NUCLEOTIDE SEQUENCE [LARGE SCALE GENOMIC DNA]</scope>
    <source>
        <strain evidence="4 5">CBS 464.89</strain>
    </source>
</reference>
<feature type="transmembrane region" description="Helical" evidence="2">
    <location>
        <begin position="220"/>
        <end position="240"/>
    </location>
</feature>
<feature type="region of interest" description="Disordered" evidence="1">
    <location>
        <begin position="55"/>
        <end position="181"/>
    </location>
</feature>
<keyword evidence="2" id="KW-1133">Transmembrane helix</keyword>
<feature type="signal peptide" evidence="3">
    <location>
        <begin position="1"/>
        <end position="27"/>
    </location>
</feature>
<organism evidence="4 5">
    <name type="scientific">Dichomitus squalens</name>
    <dbReference type="NCBI Taxonomy" id="114155"/>
    <lineage>
        <taxon>Eukaryota</taxon>
        <taxon>Fungi</taxon>
        <taxon>Dikarya</taxon>
        <taxon>Basidiomycota</taxon>
        <taxon>Agaricomycotina</taxon>
        <taxon>Agaricomycetes</taxon>
        <taxon>Polyporales</taxon>
        <taxon>Polyporaceae</taxon>
        <taxon>Dichomitus</taxon>
    </lineage>
</organism>
<gene>
    <name evidence="4" type="ORF">BD310DRAFT_808359</name>
</gene>
<name>A0A4Q9QAQ5_9APHY</name>
<evidence type="ECO:0000313" key="4">
    <source>
        <dbReference type="EMBL" id="TBU63734.1"/>
    </source>
</evidence>
<feature type="chain" id="PRO_5020934211" description="Mid2 domain-containing protein" evidence="3">
    <location>
        <begin position="28"/>
        <end position="353"/>
    </location>
</feature>
<evidence type="ECO:0008006" key="6">
    <source>
        <dbReference type="Google" id="ProtNLM"/>
    </source>
</evidence>
<feature type="compositionally biased region" description="Low complexity" evidence="1">
    <location>
        <begin position="65"/>
        <end position="181"/>
    </location>
</feature>
<keyword evidence="2" id="KW-0472">Membrane</keyword>
<evidence type="ECO:0000256" key="1">
    <source>
        <dbReference type="SAM" id="MobiDB-lite"/>
    </source>
</evidence>
<dbReference type="STRING" id="114155.A0A4Q9QAQ5"/>
<accession>A0A4Q9QAQ5</accession>
<keyword evidence="2" id="KW-0812">Transmembrane</keyword>
<evidence type="ECO:0000256" key="2">
    <source>
        <dbReference type="SAM" id="Phobius"/>
    </source>
</evidence>
<keyword evidence="5" id="KW-1185">Reference proteome</keyword>
<proteinExistence type="predicted"/>
<dbReference type="AlphaFoldDB" id="A0A4Q9QAQ5"/>
<evidence type="ECO:0000313" key="5">
    <source>
        <dbReference type="Proteomes" id="UP000292082"/>
    </source>
</evidence>
<keyword evidence="3" id="KW-0732">Signal</keyword>
<feature type="region of interest" description="Disordered" evidence="1">
    <location>
        <begin position="280"/>
        <end position="343"/>
    </location>
</feature>